<dbReference type="SMART" id="SM00862">
    <property type="entry name" value="Trans_reg_C"/>
    <property type="match status" value="1"/>
</dbReference>
<evidence type="ECO:0000256" key="6">
    <source>
        <dbReference type="PROSITE-ProRule" id="PRU00169"/>
    </source>
</evidence>
<dbReference type="CDD" id="cd17574">
    <property type="entry name" value="REC_OmpR"/>
    <property type="match status" value="1"/>
</dbReference>
<gene>
    <name evidence="10" type="ORF">H010_07021</name>
</gene>
<dbReference type="OrthoDB" id="8812574at2"/>
<feature type="domain" description="OmpR/PhoB-type" evidence="9">
    <location>
        <begin position="128"/>
        <end position="230"/>
    </location>
</feature>
<dbReference type="InterPro" id="IPR001789">
    <property type="entry name" value="Sig_transdc_resp-reg_receiver"/>
</dbReference>
<dbReference type="Proteomes" id="UP001152876">
    <property type="component" value="Unassembled WGS sequence"/>
</dbReference>
<evidence type="ECO:0000256" key="2">
    <source>
        <dbReference type="ARBA" id="ARBA00023012"/>
    </source>
</evidence>
<evidence type="ECO:0000256" key="7">
    <source>
        <dbReference type="PROSITE-ProRule" id="PRU01091"/>
    </source>
</evidence>
<dbReference type="EMBL" id="AOGK01000005">
    <property type="protein sequence ID" value="MDG5974996.1"/>
    <property type="molecule type" value="Genomic_DNA"/>
</dbReference>
<evidence type="ECO:0000256" key="5">
    <source>
        <dbReference type="ARBA" id="ARBA00023163"/>
    </source>
</evidence>
<dbReference type="GO" id="GO:0006355">
    <property type="term" value="P:regulation of DNA-templated transcription"/>
    <property type="evidence" value="ECO:0007669"/>
    <property type="project" value="InterPro"/>
</dbReference>
<evidence type="ECO:0000259" key="9">
    <source>
        <dbReference type="PROSITE" id="PS51755"/>
    </source>
</evidence>
<dbReference type="CDD" id="cd00383">
    <property type="entry name" value="trans_reg_C"/>
    <property type="match status" value="1"/>
</dbReference>
<name>A0A9X4NQZ1_9BURK</name>
<organism evidence="10 11">
    <name type="scientific">Hydrogenophaga taeniospiralis CCUG 15921</name>
    <dbReference type="NCBI Taxonomy" id="1281780"/>
    <lineage>
        <taxon>Bacteria</taxon>
        <taxon>Pseudomonadati</taxon>
        <taxon>Pseudomonadota</taxon>
        <taxon>Betaproteobacteria</taxon>
        <taxon>Burkholderiales</taxon>
        <taxon>Comamonadaceae</taxon>
        <taxon>Hydrogenophaga</taxon>
    </lineage>
</organism>
<dbReference type="InterPro" id="IPR036388">
    <property type="entry name" value="WH-like_DNA-bd_sf"/>
</dbReference>
<dbReference type="GO" id="GO:0032993">
    <property type="term" value="C:protein-DNA complex"/>
    <property type="evidence" value="ECO:0007669"/>
    <property type="project" value="TreeGrafter"/>
</dbReference>
<feature type="DNA-binding region" description="OmpR/PhoB-type" evidence="7">
    <location>
        <begin position="128"/>
        <end position="230"/>
    </location>
</feature>
<feature type="modified residue" description="4-aspartylphosphate" evidence="6">
    <location>
        <position position="53"/>
    </location>
</feature>
<keyword evidence="2" id="KW-0902">Two-component regulatory system</keyword>
<dbReference type="SUPFAM" id="SSF46894">
    <property type="entry name" value="C-terminal effector domain of the bipartite response regulators"/>
    <property type="match status" value="1"/>
</dbReference>
<evidence type="ECO:0000256" key="3">
    <source>
        <dbReference type="ARBA" id="ARBA00023015"/>
    </source>
</evidence>
<dbReference type="Pfam" id="PF00486">
    <property type="entry name" value="Trans_reg_C"/>
    <property type="match status" value="1"/>
</dbReference>
<reference evidence="10" key="1">
    <citation type="submission" date="2013-01" db="EMBL/GenBank/DDBJ databases">
        <title>Genome draft of Hydrogenophaga taeniospiralis 2K1.</title>
        <authorList>
            <person name="Gomila M."/>
            <person name="Lalucat J."/>
        </authorList>
    </citation>
    <scope>NUCLEOTIDE SEQUENCE</scope>
    <source>
        <strain evidence="10">CCUG 15921</strain>
    </source>
</reference>
<feature type="domain" description="Response regulatory" evidence="8">
    <location>
        <begin position="3"/>
        <end position="118"/>
    </location>
</feature>
<keyword evidence="11" id="KW-1185">Reference proteome</keyword>
<dbReference type="InterPro" id="IPR001867">
    <property type="entry name" value="OmpR/PhoB-type_DNA-bd"/>
</dbReference>
<keyword evidence="5" id="KW-0804">Transcription</keyword>
<sequence length="235" mass="25640">MWDVLVCEDFTNLREALVDYLNDSGVWRVRAVSDGQGVRVALAERVPDVLLLDVGLPQESGIEVARWVKAAHPGLGIVMLSGRTSPVDRLAGWRCGADVYLLKPAEMEEVELALTALVKRGQPAAIRPEPTEAQPVLQVAKGQLVCPGGQASPLTGREVMLLHALALSHGSLVESETLRRLLWSAQEEGDVDLNNALFSLVRRLRRKLDGLGFPADALNVVRGRGYRLACPLRIE</sequence>
<comment type="caution">
    <text evidence="10">The sequence shown here is derived from an EMBL/GenBank/DDBJ whole genome shotgun (WGS) entry which is preliminary data.</text>
</comment>
<dbReference type="PROSITE" id="PS51755">
    <property type="entry name" value="OMPR_PHOB"/>
    <property type="match status" value="1"/>
</dbReference>
<protein>
    <submittedName>
        <fullName evidence="10">Two component transcriptional regulator</fullName>
    </submittedName>
</protein>
<evidence type="ECO:0000313" key="11">
    <source>
        <dbReference type="Proteomes" id="UP001152876"/>
    </source>
</evidence>
<dbReference type="InterPro" id="IPR016032">
    <property type="entry name" value="Sig_transdc_resp-reg_C-effctor"/>
</dbReference>
<dbReference type="Pfam" id="PF00072">
    <property type="entry name" value="Response_reg"/>
    <property type="match status" value="1"/>
</dbReference>
<dbReference type="SMART" id="SM00448">
    <property type="entry name" value="REC"/>
    <property type="match status" value="1"/>
</dbReference>
<keyword evidence="4 7" id="KW-0238">DNA-binding</keyword>
<dbReference type="GO" id="GO:0005829">
    <property type="term" value="C:cytosol"/>
    <property type="evidence" value="ECO:0007669"/>
    <property type="project" value="TreeGrafter"/>
</dbReference>
<dbReference type="SUPFAM" id="SSF52172">
    <property type="entry name" value="CheY-like"/>
    <property type="match status" value="1"/>
</dbReference>
<dbReference type="RefSeq" id="WP_068166942.1">
    <property type="nucleotide sequence ID" value="NZ_AOGK01000005.1"/>
</dbReference>
<keyword evidence="1 6" id="KW-0597">Phosphoprotein</keyword>
<keyword evidence="3" id="KW-0805">Transcription regulation</keyword>
<dbReference type="InterPro" id="IPR039420">
    <property type="entry name" value="WalR-like"/>
</dbReference>
<dbReference type="PANTHER" id="PTHR48111:SF1">
    <property type="entry name" value="TWO-COMPONENT RESPONSE REGULATOR ORR33"/>
    <property type="match status" value="1"/>
</dbReference>
<accession>A0A9X4NQZ1</accession>
<evidence type="ECO:0000256" key="1">
    <source>
        <dbReference type="ARBA" id="ARBA00022553"/>
    </source>
</evidence>
<evidence type="ECO:0000313" key="10">
    <source>
        <dbReference type="EMBL" id="MDG5974996.1"/>
    </source>
</evidence>
<dbReference type="Gene3D" id="3.40.50.2300">
    <property type="match status" value="1"/>
</dbReference>
<proteinExistence type="predicted"/>
<evidence type="ECO:0000259" key="8">
    <source>
        <dbReference type="PROSITE" id="PS50110"/>
    </source>
</evidence>
<dbReference type="InterPro" id="IPR011006">
    <property type="entry name" value="CheY-like_superfamily"/>
</dbReference>
<dbReference type="PROSITE" id="PS50110">
    <property type="entry name" value="RESPONSE_REGULATORY"/>
    <property type="match status" value="1"/>
</dbReference>
<dbReference type="GO" id="GO:0000156">
    <property type="term" value="F:phosphorelay response regulator activity"/>
    <property type="evidence" value="ECO:0007669"/>
    <property type="project" value="TreeGrafter"/>
</dbReference>
<evidence type="ECO:0000256" key="4">
    <source>
        <dbReference type="ARBA" id="ARBA00023125"/>
    </source>
</evidence>
<dbReference type="GO" id="GO:0000976">
    <property type="term" value="F:transcription cis-regulatory region binding"/>
    <property type="evidence" value="ECO:0007669"/>
    <property type="project" value="TreeGrafter"/>
</dbReference>
<dbReference type="AlphaFoldDB" id="A0A9X4NQZ1"/>
<dbReference type="Gene3D" id="1.10.10.10">
    <property type="entry name" value="Winged helix-like DNA-binding domain superfamily/Winged helix DNA-binding domain"/>
    <property type="match status" value="1"/>
</dbReference>
<dbReference type="PANTHER" id="PTHR48111">
    <property type="entry name" value="REGULATOR OF RPOS"/>
    <property type="match status" value="1"/>
</dbReference>